<evidence type="ECO:0000313" key="4">
    <source>
        <dbReference type="EMBL" id="AMQ00558.1"/>
    </source>
</evidence>
<accession>A0A127VH45</accession>
<dbReference type="KEGG" id="pcm:AY601_3696"/>
<feature type="compositionally biased region" description="Basic and acidic residues" evidence="1">
    <location>
        <begin position="350"/>
        <end position="359"/>
    </location>
</feature>
<dbReference type="RefSeq" id="WP_084359337.1">
    <property type="nucleotide sequence ID" value="NZ_CP014504.1"/>
</dbReference>
<evidence type="ECO:0000259" key="3">
    <source>
        <dbReference type="Pfam" id="PF13100"/>
    </source>
</evidence>
<evidence type="ECO:0000313" key="5">
    <source>
        <dbReference type="Proteomes" id="UP000071561"/>
    </source>
</evidence>
<protein>
    <recommendedName>
        <fullName evidence="3">Organic solvent tolerance-like N-terminal domain-containing protein</fullName>
    </recommendedName>
</protein>
<evidence type="ECO:0000256" key="2">
    <source>
        <dbReference type="SAM" id="SignalP"/>
    </source>
</evidence>
<sequence length="884" mass="97458" precursor="true">MNAIYSNLTLRIAGILLFFLLPLSLSAQQNAVQTAQQKTKIILQSSERSKIITKTDITYLRKPVFKQDNAILTCDSAVFYTSKNYFEAFNNVHINQADTINIYSDFLTYDGNAKLAHLTSNVRLLDRTSVLTTNVLDYAMASKVGTYVSGGKIVNKDATITSKNGYYFANSRDAYFRYNVLVVTEQSTIKSDTLRYNTLTNWAYFYGPTNIREKDGGNLYTENGAYNTKTTYAYFGKNNLYTSGSKSLKGDSLYYDGRAGYGKAVRNIVFKDTIDKMLMHGQLGYYYKKDQRTLVTKNAYAGMGTSDSILVKEVKRPDSLWLGADTLETQMVLQKTLKLIKGPVIKKDNELGEESREGSKVGSKKAKPGDPKKPVVPAAGNGKNPKVPPLKVILTAKDSVKRDSMLKAKVPIQKIDSIFRKAAELRALDTLQKKAAIAKIDAVIKKGIPVLSKETLKADSLKSGLKADPTVKQAAPPKITPDVKTTDPALKTDTAKLKTAVTKDKTDTSKVKPDAIKVKTDTAKLKTKIKPLLKKTTKDSLPFNPADTVLTRIIKAYHHVNVFKSNMQAKADSLFYTSADSTLRWYKNPIIWSQNSQQTGDTIYLQLRNKKINSVQVISSAFAVNVDPVDSAKFNQIKGKMITGFFKDGTLNSMYVDGNAESVYFTKTDDGKKYDKMNQTISSRIKVNFRKNEISDVVPIKDVEGATTPVADIKQDVILTGFIWKPELRPRSKRDITNPKQVAKPKAVAKATGKPAVKAGVKPGVKTTGKPATKDLKEAAIDAISDQLPGGAGSILKKAAKDIDPQILKKAADSLNLRNTDIPGLKKSADSLKNKVDSLKKKINPLEVIQKVPPKIADTIQKTVPPLVKKIDSLTTQPVPSKKQ</sequence>
<feature type="region of interest" description="Disordered" evidence="1">
    <location>
        <begin position="740"/>
        <end position="771"/>
    </location>
</feature>
<dbReference type="OrthoDB" id="9805931at2"/>
<feature type="region of interest" description="Disordered" evidence="1">
    <location>
        <begin position="350"/>
        <end position="389"/>
    </location>
</feature>
<feature type="domain" description="Organic solvent tolerance-like N-terminal" evidence="3">
    <location>
        <begin position="38"/>
        <end position="192"/>
    </location>
</feature>
<feature type="compositionally biased region" description="Low complexity" evidence="1">
    <location>
        <begin position="742"/>
        <end position="762"/>
    </location>
</feature>
<dbReference type="Gene3D" id="2.60.450.10">
    <property type="entry name" value="Lipopolysaccharide (LPS) transport protein A like domain"/>
    <property type="match status" value="3"/>
</dbReference>
<dbReference type="Proteomes" id="UP000071561">
    <property type="component" value="Chromosome"/>
</dbReference>
<organism evidence="4 5">
    <name type="scientific">Pedobacter cryoconitis</name>
    <dbReference type="NCBI Taxonomy" id="188932"/>
    <lineage>
        <taxon>Bacteria</taxon>
        <taxon>Pseudomonadati</taxon>
        <taxon>Bacteroidota</taxon>
        <taxon>Sphingobacteriia</taxon>
        <taxon>Sphingobacteriales</taxon>
        <taxon>Sphingobacteriaceae</taxon>
        <taxon>Pedobacter</taxon>
    </lineage>
</organism>
<keyword evidence="5" id="KW-1185">Reference proteome</keyword>
<dbReference type="EMBL" id="CP014504">
    <property type="protein sequence ID" value="AMQ00558.1"/>
    <property type="molecule type" value="Genomic_DNA"/>
</dbReference>
<feature type="signal peptide" evidence="2">
    <location>
        <begin position="1"/>
        <end position="27"/>
    </location>
</feature>
<proteinExistence type="predicted"/>
<feature type="chain" id="PRO_5007280612" description="Organic solvent tolerance-like N-terminal domain-containing protein" evidence="2">
    <location>
        <begin position="28"/>
        <end position="884"/>
    </location>
</feature>
<name>A0A127VH45_9SPHI</name>
<dbReference type="PATRIC" id="fig|188932.3.peg.3839"/>
<dbReference type="InterPro" id="IPR005653">
    <property type="entry name" value="OstA-like_N"/>
</dbReference>
<dbReference type="AlphaFoldDB" id="A0A127VH45"/>
<keyword evidence="2" id="KW-0732">Signal</keyword>
<gene>
    <name evidence="4" type="ORF">AY601_3696</name>
</gene>
<dbReference type="Pfam" id="PF13100">
    <property type="entry name" value="OstA_2"/>
    <property type="match status" value="1"/>
</dbReference>
<reference evidence="4 5" key="1">
    <citation type="submission" date="2016-03" db="EMBL/GenBank/DDBJ databases">
        <title>Complete genome sequence of Pedobacter cryoconitis PAMC 27485.</title>
        <authorList>
            <person name="Lee J."/>
            <person name="Kim O.-S."/>
        </authorList>
    </citation>
    <scope>NUCLEOTIDE SEQUENCE [LARGE SCALE GENOMIC DNA]</scope>
    <source>
        <strain evidence="4 5">PAMC 27485</strain>
    </source>
</reference>
<evidence type="ECO:0000256" key="1">
    <source>
        <dbReference type="SAM" id="MobiDB-lite"/>
    </source>
</evidence>